<feature type="non-terminal residue" evidence="1">
    <location>
        <position position="1"/>
    </location>
</feature>
<keyword evidence="2" id="KW-1185">Reference proteome</keyword>
<evidence type="ECO:0000313" key="1">
    <source>
        <dbReference type="EMBL" id="MCI71929.1"/>
    </source>
</evidence>
<accession>A0A392UEG1</accession>
<reference evidence="1 2" key="1">
    <citation type="journal article" date="2018" name="Front. Plant Sci.">
        <title>Red Clover (Trifolium pratense) and Zigzag Clover (T. medium) - A Picture of Genomic Similarities and Differences.</title>
        <authorList>
            <person name="Dluhosova J."/>
            <person name="Istvanek J."/>
            <person name="Nedelnik J."/>
            <person name="Repkova J."/>
        </authorList>
    </citation>
    <scope>NUCLEOTIDE SEQUENCE [LARGE SCALE GENOMIC DNA]</scope>
    <source>
        <strain evidence="2">cv. 10/8</strain>
        <tissue evidence="1">Leaf</tissue>
    </source>
</reference>
<proteinExistence type="predicted"/>
<protein>
    <submittedName>
        <fullName evidence="1">Uncharacterized protein</fullName>
    </submittedName>
</protein>
<comment type="caution">
    <text evidence="1">The sequence shown here is derived from an EMBL/GenBank/DDBJ whole genome shotgun (WGS) entry which is preliminary data.</text>
</comment>
<dbReference type="EMBL" id="LXQA010806908">
    <property type="protein sequence ID" value="MCI71929.1"/>
    <property type="molecule type" value="Genomic_DNA"/>
</dbReference>
<organism evidence="1 2">
    <name type="scientific">Trifolium medium</name>
    <dbReference type="NCBI Taxonomy" id="97028"/>
    <lineage>
        <taxon>Eukaryota</taxon>
        <taxon>Viridiplantae</taxon>
        <taxon>Streptophyta</taxon>
        <taxon>Embryophyta</taxon>
        <taxon>Tracheophyta</taxon>
        <taxon>Spermatophyta</taxon>
        <taxon>Magnoliopsida</taxon>
        <taxon>eudicotyledons</taxon>
        <taxon>Gunneridae</taxon>
        <taxon>Pentapetalae</taxon>
        <taxon>rosids</taxon>
        <taxon>fabids</taxon>
        <taxon>Fabales</taxon>
        <taxon>Fabaceae</taxon>
        <taxon>Papilionoideae</taxon>
        <taxon>50 kb inversion clade</taxon>
        <taxon>NPAAA clade</taxon>
        <taxon>Hologalegina</taxon>
        <taxon>IRL clade</taxon>
        <taxon>Trifolieae</taxon>
        <taxon>Trifolium</taxon>
    </lineage>
</organism>
<dbReference type="Proteomes" id="UP000265520">
    <property type="component" value="Unassembled WGS sequence"/>
</dbReference>
<dbReference type="AlphaFoldDB" id="A0A392UEG1"/>
<sequence length="54" mass="6138">ERMAHRTSQLEGCFRKALSLARRATSYGALHTFIVHHARRAEQVARRAGAKSIY</sequence>
<evidence type="ECO:0000313" key="2">
    <source>
        <dbReference type="Proteomes" id="UP000265520"/>
    </source>
</evidence>
<name>A0A392UEG1_9FABA</name>